<evidence type="ECO:0000256" key="1">
    <source>
        <dbReference type="PROSITE-ProRule" id="PRU00221"/>
    </source>
</evidence>
<keyword evidence="4" id="KW-1185">Reference proteome</keyword>
<dbReference type="PANTHER" id="PTHR14381">
    <property type="entry name" value="DACTYLIN"/>
    <property type="match status" value="1"/>
</dbReference>
<dbReference type="AlphaFoldDB" id="A0A9N9XIT6"/>
<dbReference type="GO" id="GO:0031146">
    <property type="term" value="P:SCF-dependent proteasomal ubiquitin-dependent protein catabolic process"/>
    <property type="evidence" value="ECO:0007669"/>
    <property type="project" value="TreeGrafter"/>
</dbReference>
<dbReference type="Pfam" id="PF12937">
    <property type="entry name" value="F-box-like"/>
    <property type="match status" value="1"/>
</dbReference>
<protein>
    <recommendedName>
        <fullName evidence="2">F-box domain-containing protein</fullName>
    </recommendedName>
</protein>
<dbReference type="Gene3D" id="1.20.1280.50">
    <property type="match status" value="1"/>
</dbReference>
<evidence type="ECO:0000313" key="4">
    <source>
        <dbReference type="Proteomes" id="UP001153712"/>
    </source>
</evidence>
<dbReference type="InterPro" id="IPR001680">
    <property type="entry name" value="WD40_rpt"/>
</dbReference>
<dbReference type="SMART" id="SM00320">
    <property type="entry name" value="WD40"/>
    <property type="match status" value="4"/>
</dbReference>
<accession>A0A9N9XIT6</accession>
<evidence type="ECO:0000313" key="3">
    <source>
        <dbReference type="EMBL" id="CAG9855547.1"/>
    </source>
</evidence>
<dbReference type="SUPFAM" id="SSF81383">
    <property type="entry name" value="F-box domain"/>
    <property type="match status" value="1"/>
</dbReference>
<dbReference type="PROSITE" id="PS50181">
    <property type="entry name" value="FBOX"/>
    <property type="match status" value="1"/>
</dbReference>
<dbReference type="InterPro" id="IPR015943">
    <property type="entry name" value="WD40/YVTN_repeat-like_dom_sf"/>
</dbReference>
<dbReference type="InterPro" id="IPR052301">
    <property type="entry name" value="SCF_F-box/WD-repeat"/>
</dbReference>
<name>A0A9N9XIT6_PHYSR</name>
<dbReference type="OrthoDB" id="435188at2759"/>
<keyword evidence="1" id="KW-0853">WD repeat</keyword>
<dbReference type="InterPro" id="IPR036322">
    <property type="entry name" value="WD40_repeat_dom_sf"/>
</dbReference>
<dbReference type="InterPro" id="IPR001810">
    <property type="entry name" value="F-box_dom"/>
</dbReference>
<dbReference type="Pfam" id="PF00400">
    <property type="entry name" value="WD40"/>
    <property type="match status" value="1"/>
</dbReference>
<dbReference type="SUPFAM" id="SSF50978">
    <property type="entry name" value="WD40 repeat-like"/>
    <property type="match status" value="1"/>
</dbReference>
<proteinExistence type="predicted"/>
<gene>
    <name evidence="3" type="ORF">PHYEVI_LOCUS1995</name>
</gene>
<dbReference type="PROSITE" id="PS50082">
    <property type="entry name" value="WD_REPEATS_2"/>
    <property type="match status" value="1"/>
</dbReference>
<dbReference type="Proteomes" id="UP001153712">
    <property type="component" value="Chromosome 10"/>
</dbReference>
<feature type="repeat" description="WD" evidence="1">
    <location>
        <begin position="181"/>
        <end position="219"/>
    </location>
</feature>
<feature type="domain" description="F-box" evidence="2">
    <location>
        <begin position="1"/>
        <end position="47"/>
    </location>
</feature>
<dbReference type="GO" id="GO:0019005">
    <property type="term" value="C:SCF ubiquitin ligase complex"/>
    <property type="evidence" value="ECO:0007669"/>
    <property type="project" value="TreeGrafter"/>
</dbReference>
<dbReference type="CDD" id="cd09917">
    <property type="entry name" value="F-box_SF"/>
    <property type="match status" value="1"/>
</dbReference>
<dbReference type="Gene3D" id="2.130.10.10">
    <property type="entry name" value="YVTN repeat-like/Quinoprotein amine dehydrogenase"/>
    <property type="match status" value="1"/>
</dbReference>
<organism evidence="3 4">
    <name type="scientific">Phyllotreta striolata</name>
    <name type="common">Striped flea beetle</name>
    <name type="synonym">Crioceris striolata</name>
    <dbReference type="NCBI Taxonomy" id="444603"/>
    <lineage>
        <taxon>Eukaryota</taxon>
        <taxon>Metazoa</taxon>
        <taxon>Ecdysozoa</taxon>
        <taxon>Arthropoda</taxon>
        <taxon>Hexapoda</taxon>
        <taxon>Insecta</taxon>
        <taxon>Pterygota</taxon>
        <taxon>Neoptera</taxon>
        <taxon>Endopterygota</taxon>
        <taxon>Coleoptera</taxon>
        <taxon>Polyphaga</taxon>
        <taxon>Cucujiformia</taxon>
        <taxon>Chrysomeloidea</taxon>
        <taxon>Chrysomelidae</taxon>
        <taxon>Galerucinae</taxon>
        <taxon>Alticini</taxon>
        <taxon>Phyllotreta</taxon>
    </lineage>
</organism>
<sequence length="414" mass="47530">MSLDSLCTELIVKICSYLNINDLCSLKQTSKRYYDVISSWAEVLCKKDPLTVVTNQNNDKFVSNCYRKLHQWDKYRVSRNWVKGKYTVKCFPISKKRLLPDLKMTDKYLWISRGEHIFCYKRNTEGVDIRNPEAVLLGKRGNDVINFQIKNDMLVSAYGNGSIALCDNPTEGTTLNCELCHDSDINSIDVNEAGTMVVSGCREGKLKIWSIVKENELMLDLNNLANVQELTRKVSISDFNNNEIAVSTRLALSLYDLNKLRSPLTLTDLNKNIVGVNDIKWDGLYTFWTCGHDSLVRHWDLRLGRCVKRFLDPCDAALYCLELDQCNTILAGAQSHGRVTLWDSRLREALQIYFTTSNQTVHKSSPVYSLAFDADYLYTATDCNLNFLNFAGYTDNILDHRFFLQRSYKVSLER</sequence>
<dbReference type="PANTHER" id="PTHR14381:SF1">
    <property type="entry name" value="F-BOX_WD REPEAT-CONTAINING PROTEIN 4"/>
    <property type="match status" value="1"/>
</dbReference>
<dbReference type="EMBL" id="OU900103">
    <property type="protein sequence ID" value="CAG9855547.1"/>
    <property type="molecule type" value="Genomic_DNA"/>
</dbReference>
<evidence type="ECO:0000259" key="2">
    <source>
        <dbReference type="PROSITE" id="PS50181"/>
    </source>
</evidence>
<reference evidence="3" key="1">
    <citation type="submission" date="2022-01" db="EMBL/GenBank/DDBJ databases">
        <authorList>
            <person name="King R."/>
        </authorList>
    </citation>
    <scope>NUCLEOTIDE SEQUENCE</scope>
</reference>
<dbReference type="InterPro" id="IPR036047">
    <property type="entry name" value="F-box-like_dom_sf"/>
</dbReference>